<dbReference type="CDD" id="cd21112">
    <property type="entry name" value="alphaLP-like"/>
    <property type="match status" value="1"/>
</dbReference>
<reference evidence="2 3" key="1">
    <citation type="submission" date="2018-06" db="EMBL/GenBank/DDBJ databases">
        <title>Comparative genomics reveals the genomic features of Rhizophagus irregularis, R. cerebriforme, R. diaphanum and Gigaspora rosea, and their symbiotic lifestyle signature.</title>
        <authorList>
            <person name="Morin E."/>
            <person name="San Clemente H."/>
            <person name="Chen E.C.H."/>
            <person name="De La Providencia I."/>
            <person name="Hainaut M."/>
            <person name="Kuo A."/>
            <person name="Kohler A."/>
            <person name="Murat C."/>
            <person name="Tang N."/>
            <person name="Roy S."/>
            <person name="Loubradou J."/>
            <person name="Henrissat B."/>
            <person name="Grigoriev I.V."/>
            <person name="Corradi N."/>
            <person name="Roux C."/>
            <person name="Martin F.M."/>
        </authorList>
    </citation>
    <scope>NUCLEOTIDE SEQUENCE [LARGE SCALE GENOMIC DNA]</scope>
    <source>
        <strain evidence="2 3">DAOM 194757</strain>
    </source>
</reference>
<feature type="signal peptide" evidence="1">
    <location>
        <begin position="1"/>
        <end position="21"/>
    </location>
</feature>
<protein>
    <recommendedName>
        <fullName evidence="4">Peptidase S1 domain-containing protein</fullName>
    </recommendedName>
</protein>
<comment type="caution">
    <text evidence="2">The sequence shown here is derived from an EMBL/GenBank/DDBJ whole genome shotgun (WGS) entry which is preliminary data.</text>
</comment>
<name>A0A397VX37_9GLOM</name>
<dbReference type="EMBL" id="QKWP01000138">
    <property type="protein sequence ID" value="RIB26342.1"/>
    <property type="molecule type" value="Genomic_DNA"/>
</dbReference>
<dbReference type="InterPro" id="IPR009003">
    <property type="entry name" value="Peptidase_S1_PA"/>
</dbReference>
<organism evidence="2 3">
    <name type="scientific">Gigaspora rosea</name>
    <dbReference type="NCBI Taxonomy" id="44941"/>
    <lineage>
        <taxon>Eukaryota</taxon>
        <taxon>Fungi</taxon>
        <taxon>Fungi incertae sedis</taxon>
        <taxon>Mucoromycota</taxon>
        <taxon>Glomeromycotina</taxon>
        <taxon>Glomeromycetes</taxon>
        <taxon>Diversisporales</taxon>
        <taxon>Gigasporaceae</taxon>
        <taxon>Gigaspora</taxon>
    </lineage>
</organism>
<dbReference type="SUPFAM" id="SSF50494">
    <property type="entry name" value="Trypsin-like serine proteases"/>
    <property type="match status" value="1"/>
</dbReference>
<evidence type="ECO:0000313" key="3">
    <source>
        <dbReference type="Proteomes" id="UP000266673"/>
    </source>
</evidence>
<dbReference type="Proteomes" id="UP000266673">
    <property type="component" value="Unassembled WGS sequence"/>
</dbReference>
<dbReference type="AlphaFoldDB" id="A0A397VX37"/>
<sequence>MIAIYFLIILLSSLQSYSIYAERYHPLAKLWKVDDTEVPELLERERKLILIDEILRPILEQDDFISSFGGTYLEIFENHIVVNTVNYSKVDDLLALSQITPHEAFLYFKEANNSMSQIKSNFEQISLQASLIKPQKVYIYTDMLINNNVIYILDSNLNNTKFINAIKPFNPTIIHANNPPASQNITQSQYVVDSRGLEVEVLGGDGLYNEASGVKCSVGFWATNIYDPNEFYIITAGHCYNSDFHNNLFYYTPWGSESPVLLIGSMVFDFLEYYDFGVIHLDGEDVSPTFSVRNDDADGYRELIITGDAPASSHGVHICKSGRATHFSCGYVLGLNGIFVLGEEGSTYDLIITNMYGGYSDSGGVVVSFVSSENLLSVVVHGIIVTVGPEDCTAQSIDTIFNELKKQTRYDLTLYLGGSRD</sequence>
<evidence type="ECO:0000256" key="1">
    <source>
        <dbReference type="SAM" id="SignalP"/>
    </source>
</evidence>
<accession>A0A397VX37</accession>
<keyword evidence="1" id="KW-0732">Signal</keyword>
<dbReference type="OrthoDB" id="2345133at2759"/>
<proteinExistence type="predicted"/>
<evidence type="ECO:0000313" key="2">
    <source>
        <dbReference type="EMBL" id="RIB26342.1"/>
    </source>
</evidence>
<keyword evidence="3" id="KW-1185">Reference proteome</keyword>
<evidence type="ECO:0008006" key="4">
    <source>
        <dbReference type="Google" id="ProtNLM"/>
    </source>
</evidence>
<dbReference type="InterPro" id="IPR043504">
    <property type="entry name" value="Peptidase_S1_PA_chymotrypsin"/>
</dbReference>
<gene>
    <name evidence="2" type="ORF">C2G38_2138324</name>
</gene>
<dbReference type="Gene3D" id="2.40.10.10">
    <property type="entry name" value="Trypsin-like serine proteases"/>
    <property type="match status" value="2"/>
</dbReference>
<feature type="chain" id="PRO_5017250475" description="Peptidase S1 domain-containing protein" evidence="1">
    <location>
        <begin position="22"/>
        <end position="421"/>
    </location>
</feature>